<proteinExistence type="predicted"/>
<sequence>MNLLFHTLLFCFFYLTCFFPNFIRLKIKCAAGYNFAFRYFRTSYLPRIIPRFTDAPLILAKDLSMAGNVQEKQLRWYNIALMSFITVWGFGNVVNNYANQGLVVVFSWVFIFALYFTPYALIVGQLGSTFKDGKGGVSTWIKHTMGPGLAYLAAWTYWVVHIPYLAQKPQAILIALGWAMKGDGSLIKEYSVVALQGLTLVLFIFFMWVASRGMKSLKIVGSVAGIAMFVMSLLYVAMAVTAPAITEVHIATTNITWETFIPHIDFTYITTISMLVFAVGGAEKISPYVNQTRNPGKEFPKGMLCLAVMVAVCAILGSLAMGMMFDSRNIPDDLMTNGQYYAFQKLGEYYNMGNTLMVIYAIANTLGQVAALVFSIDAPLKVLLGDADSKYIPASLCRTNASGTPVNGYFLTLVLVAILIMLPTLGIGDMNNLYKWLLNLNSVVMPLRYLWVFVAFIAVVRLAQKYTPEYVFIRNKPLAMTVGIWCFAFTAFACLTGIFPKMEAFTAEWTFQLALNVATPFVLVGLGLIFPLLARKANSK</sequence>
<dbReference type="PIR" id="F85615">
    <property type="entry name" value="F85615"/>
</dbReference>
<protein>
    <submittedName>
        <fullName evidence="8">Transport</fullName>
    </submittedName>
</protein>
<feature type="transmembrane region" description="Helical" evidence="7">
    <location>
        <begin position="408"/>
        <end position="428"/>
    </location>
</feature>
<feature type="transmembrane region" description="Helical" evidence="7">
    <location>
        <begin position="478"/>
        <end position="499"/>
    </location>
</feature>
<feature type="transmembrane region" description="Helical" evidence="7">
    <location>
        <begin position="303"/>
        <end position="325"/>
    </location>
</feature>
<dbReference type="KEGG" id="ece:Z1245"/>
<dbReference type="PIR" id="H90751">
    <property type="entry name" value="H90751"/>
</dbReference>
<feature type="transmembrane region" description="Helical" evidence="7">
    <location>
        <begin position="511"/>
        <end position="534"/>
    </location>
</feature>
<keyword evidence="4 7" id="KW-0812">Transmembrane</keyword>
<keyword evidence="5 7" id="KW-1133">Transmembrane helix</keyword>
<dbReference type="InterPro" id="IPR050367">
    <property type="entry name" value="APC_superfamily"/>
</dbReference>
<feature type="transmembrane region" description="Helical" evidence="7">
    <location>
        <begin position="260"/>
        <end position="282"/>
    </location>
</feature>
<evidence type="ECO:0000256" key="3">
    <source>
        <dbReference type="ARBA" id="ARBA00022475"/>
    </source>
</evidence>
<evidence type="ECO:0000256" key="4">
    <source>
        <dbReference type="ARBA" id="ARBA00022692"/>
    </source>
</evidence>
<comment type="subcellular location">
    <subcellularLocation>
        <location evidence="1">Cell membrane</location>
        <topology evidence="1">Multi-pass membrane protein</topology>
    </subcellularLocation>
</comment>
<feature type="transmembrane region" description="Helical" evidence="7">
    <location>
        <begin position="74"/>
        <end position="91"/>
    </location>
</feature>
<evidence type="ECO:0000256" key="6">
    <source>
        <dbReference type="ARBA" id="ARBA00023136"/>
    </source>
</evidence>
<dbReference type="AlphaFoldDB" id="A0A0H3JGY2"/>
<dbReference type="Gene3D" id="1.20.1740.10">
    <property type="entry name" value="Amino acid/polyamine transporter I"/>
    <property type="match status" value="1"/>
</dbReference>
<feature type="transmembrane region" description="Helical" evidence="7">
    <location>
        <begin position="6"/>
        <end position="23"/>
    </location>
</feature>
<keyword evidence="3" id="KW-1003">Cell membrane</keyword>
<feature type="transmembrane region" description="Helical" evidence="7">
    <location>
        <begin position="448"/>
        <end position="466"/>
    </location>
</feature>
<evidence type="ECO:0000313" key="8">
    <source>
        <dbReference type="EMBL" id="AAG55386.1"/>
    </source>
</evidence>
<evidence type="ECO:0000256" key="1">
    <source>
        <dbReference type="ARBA" id="ARBA00004651"/>
    </source>
</evidence>
<feature type="transmembrane region" description="Helical" evidence="7">
    <location>
        <begin position="217"/>
        <end position="240"/>
    </location>
</feature>
<evidence type="ECO:0000313" key="9">
    <source>
        <dbReference type="Proteomes" id="UP000002519"/>
    </source>
</evidence>
<evidence type="ECO:0000256" key="7">
    <source>
        <dbReference type="SAM" id="Phobius"/>
    </source>
</evidence>
<dbReference type="Pfam" id="PF13520">
    <property type="entry name" value="AA_permease_2"/>
    <property type="match status" value="1"/>
</dbReference>
<feature type="transmembrane region" description="Helical" evidence="7">
    <location>
        <begin position="103"/>
        <end position="127"/>
    </location>
</feature>
<dbReference type="PANTHER" id="PTHR42770:SF15">
    <property type="entry name" value="GLUTAMATE_GAMMA-AMINOBUTYRATE ANTIPORTER-RELATED"/>
    <property type="match status" value="1"/>
</dbReference>
<gene>
    <name evidence="8" type="ordered locus">Z1245</name>
</gene>
<dbReference type="PANTHER" id="PTHR42770">
    <property type="entry name" value="AMINO ACID TRANSPORTER-RELATED"/>
    <property type="match status" value="1"/>
</dbReference>
<dbReference type="Proteomes" id="UP000002519">
    <property type="component" value="Chromosome"/>
</dbReference>
<organism evidence="8 9">
    <name type="scientific">Escherichia coli O157:H7</name>
    <dbReference type="NCBI Taxonomy" id="83334"/>
    <lineage>
        <taxon>Bacteria</taxon>
        <taxon>Pseudomonadati</taxon>
        <taxon>Pseudomonadota</taxon>
        <taxon>Gammaproteobacteria</taxon>
        <taxon>Enterobacterales</taxon>
        <taxon>Enterobacteriaceae</taxon>
        <taxon>Escherichia</taxon>
    </lineage>
</organism>
<dbReference type="FunFam" id="1.20.1740.10:FF:000043">
    <property type="entry name" value="Inner membrane transporter YcaM"/>
    <property type="match status" value="1"/>
</dbReference>
<dbReference type="PATRIC" id="fig|386585.9.peg.1102"/>
<dbReference type="EMBL" id="AE005174">
    <property type="protein sequence ID" value="AAG55386.1"/>
    <property type="molecule type" value="Genomic_DNA"/>
</dbReference>
<reference evidence="8 9" key="1">
    <citation type="journal article" date="2001" name="Nature">
        <title>Genome sequence of enterohaemorrhagic Escherichia coli O157:H7.</title>
        <authorList>
            <person name="Perna N.T."/>
            <person name="Plunkett G.III."/>
            <person name="Burland V."/>
            <person name="Mau B."/>
            <person name="Glasner J.D."/>
            <person name="Rose D.J."/>
            <person name="Mayhew G.F."/>
            <person name="Evans P.S."/>
            <person name="Gregor J."/>
            <person name="Kirkpatrick H.A."/>
            <person name="Posfai G."/>
            <person name="Hackett J."/>
            <person name="Klink S."/>
            <person name="Boutin A."/>
            <person name="Shao Y."/>
            <person name="Miller L."/>
            <person name="Grotbeck E.J."/>
            <person name="Davis N.W."/>
            <person name="Lim A."/>
            <person name="Dimalanta E."/>
            <person name="Potamousis K."/>
            <person name="Apodaca J."/>
            <person name="Anantharaman T.S."/>
            <person name="Lin J."/>
            <person name="Yen G."/>
            <person name="Schwartz D.C."/>
            <person name="Welch R.A."/>
            <person name="Blattner F.R."/>
        </authorList>
    </citation>
    <scope>NUCLEOTIDE SEQUENCE [LARGE SCALE GENOMIC DNA]</scope>
    <source>
        <strain evidence="9">O157:H7 / EDL933 / ATCC 700927 / EHEC</strain>
    </source>
</reference>
<feature type="transmembrane region" description="Helical" evidence="7">
    <location>
        <begin position="357"/>
        <end position="376"/>
    </location>
</feature>
<keyword evidence="6 7" id="KW-0472">Membrane</keyword>
<evidence type="ECO:0000256" key="5">
    <source>
        <dbReference type="ARBA" id="ARBA00022989"/>
    </source>
</evidence>
<accession>A0A0H3JGY2</accession>
<dbReference type="PIRSF" id="PIRSF006060">
    <property type="entry name" value="AA_transporter"/>
    <property type="match status" value="1"/>
</dbReference>
<evidence type="ECO:0000256" key="2">
    <source>
        <dbReference type="ARBA" id="ARBA00022448"/>
    </source>
</evidence>
<dbReference type="GO" id="GO:0005886">
    <property type="term" value="C:plasma membrane"/>
    <property type="evidence" value="ECO:0007669"/>
    <property type="project" value="UniProtKB-SubCell"/>
</dbReference>
<name>A0A0H3JGY2_ECO57</name>
<dbReference type="GO" id="GO:0022857">
    <property type="term" value="F:transmembrane transporter activity"/>
    <property type="evidence" value="ECO:0007669"/>
    <property type="project" value="InterPro"/>
</dbReference>
<keyword evidence="2" id="KW-0813">Transport</keyword>
<dbReference type="OMA" id="IFGNTKW"/>
<dbReference type="InterPro" id="IPR002293">
    <property type="entry name" value="AA/rel_permease1"/>
</dbReference>
<feature type="transmembrane region" description="Helical" evidence="7">
    <location>
        <begin position="190"/>
        <end position="210"/>
    </location>
</feature>